<keyword evidence="1 4" id="KW-0808">Transferase</keyword>
<dbReference type="PANTHER" id="PTHR46401">
    <property type="entry name" value="GLYCOSYLTRANSFERASE WBBK-RELATED"/>
    <property type="match status" value="1"/>
</dbReference>
<dbReference type="STRING" id="1123029.SAMN02745172_03076"/>
<dbReference type="Gene3D" id="3.40.50.2000">
    <property type="entry name" value="Glycogen Phosphorylase B"/>
    <property type="match status" value="2"/>
</dbReference>
<dbReference type="InterPro" id="IPR001296">
    <property type="entry name" value="Glyco_trans_1"/>
</dbReference>
<dbReference type="Pfam" id="PF13439">
    <property type="entry name" value="Glyco_transf_4"/>
    <property type="match status" value="1"/>
</dbReference>
<evidence type="ECO:0000256" key="1">
    <source>
        <dbReference type="ARBA" id="ARBA00022679"/>
    </source>
</evidence>
<dbReference type="EMBL" id="FRXO01000006">
    <property type="protein sequence ID" value="SHO66417.1"/>
    <property type="molecule type" value="Genomic_DNA"/>
</dbReference>
<dbReference type="SUPFAM" id="SSF53756">
    <property type="entry name" value="UDP-Glycosyltransferase/glycogen phosphorylase"/>
    <property type="match status" value="1"/>
</dbReference>
<dbReference type="GO" id="GO:0016757">
    <property type="term" value="F:glycosyltransferase activity"/>
    <property type="evidence" value="ECO:0007669"/>
    <property type="project" value="InterPro"/>
</dbReference>
<dbReference type="Proteomes" id="UP000186406">
    <property type="component" value="Unassembled WGS sequence"/>
</dbReference>
<protein>
    <submittedName>
        <fullName evidence="4">Glycosyltransferase involved in cell wall bisynthesis</fullName>
    </submittedName>
</protein>
<keyword evidence="5" id="KW-1185">Reference proteome</keyword>
<proteinExistence type="predicted"/>
<sequence length="369" mass="39190">MKPSAPPRRILMTTDAVGGVWHYAATLARELAAAGDTVVLAGVGPRPSREQCRAAAAFAIIEWVDSPPEWLAADEADVVGLGASLAALARRHRADLVQVNAPSQAVGLDVSCPVVAVSHSCAATWFRAVRGGEVPPDWAWQTERNRRGFARADIAVAPSRSHAAALSALYGDLPRLHVVHNAAPLGPRAHGREDFVLAAGRWWDEGKNARALDAAAARSRWPILAAGSATGPNGTRHDFREAVGLGPLRNEDLRWLMARCGVFVSPSIYEPFGLAPLEAAASGAPLVLADIPTYRELWEGAALFFPAGDAAVLGETLNWLAGDRHARDALADAAFERAQRFTVAGQAAAMRALYDRAAFTVQPALSFAE</sequence>
<dbReference type="InterPro" id="IPR028098">
    <property type="entry name" value="Glyco_trans_4-like_N"/>
</dbReference>
<evidence type="ECO:0000259" key="3">
    <source>
        <dbReference type="Pfam" id="PF13439"/>
    </source>
</evidence>
<dbReference type="AlphaFoldDB" id="A0A1M7ZNF9"/>
<feature type="domain" description="Glycosyltransferase subfamily 4-like N-terminal" evidence="3">
    <location>
        <begin position="17"/>
        <end position="182"/>
    </location>
</feature>
<name>A0A1M7ZNF9_9HYPH</name>
<evidence type="ECO:0000313" key="4">
    <source>
        <dbReference type="EMBL" id="SHO66417.1"/>
    </source>
</evidence>
<dbReference type="Pfam" id="PF00534">
    <property type="entry name" value="Glycos_transf_1"/>
    <property type="match status" value="1"/>
</dbReference>
<dbReference type="PANTHER" id="PTHR46401:SF2">
    <property type="entry name" value="GLYCOSYLTRANSFERASE WBBK-RELATED"/>
    <property type="match status" value="1"/>
</dbReference>
<evidence type="ECO:0000259" key="2">
    <source>
        <dbReference type="Pfam" id="PF00534"/>
    </source>
</evidence>
<accession>A0A1M7ZNF9</accession>
<gene>
    <name evidence="4" type="ORF">SAMN02745172_03076</name>
</gene>
<dbReference type="OrthoDB" id="7847955at2"/>
<dbReference type="CDD" id="cd03801">
    <property type="entry name" value="GT4_PimA-like"/>
    <property type="match status" value="1"/>
</dbReference>
<reference evidence="4 5" key="1">
    <citation type="submission" date="2016-12" db="EMBL/GenBank/DDBJ databases">
        <authorList>
            <person name="Song W.-J."/>
            <person name="Kurnit D.M."/>
        </authorList>
    </citation>
    <scope>NUCLEOTIDE SEQUENCE [LARGE SCALE GENOMIC DNA]</scope>
    <source>
        <strain evidence="4 5">DSM 19599</strain>
    </source>
</reference>
<organism evidence="4 5">
    <name type="scientific">Pseudoxanthobacter soli DSM 19599</name>
    <dbReference type="NCBI Taxonomy" id="1123029"/>
    <lineage>
        <taxon>Bacteria</taxon>
        <taxon>Pseudomonadati</taxon>
        <taxon>Pseudomonadota</taxon>
        <taxon>Alphaproteobacteria</taxon>
        <taxon>Hyphomicrobiales</taxon>
        <taxon>Segnochrobactraceae</taxon>
        <taxon>Pseudoxanthobacter</taxon>
    </lineage>
</organism>
<evidence type="ECO:0000313" key="5">
    <source>
        <dbReference type="Proteomes" id="UP000186406"/>
    </source>
</evidence>
<feature type="domain" description="Glycosyl transferase family 1" evidence="2">
    <location>
        <begin position="247"/>
        <end position="336"/>
    </location>
</feature>